<dbReference type="Proteomes" id="UP000190206">
    <property type="component" value="Unassembled WGS sequence"/>
</dbReference>
<evidence type="ECO:0000313" key="5">
    <source>
        <dbReference type="Proteomes" id="UP000190256"/>
    </source>
</evidence>
<keyword evidence="4" id="KW-1185">Reference proteome</keyword>
<evidence type="ECO:0000313" key="4">
    <source>
        <dbReference type="Proteomes" id="UP000190206"/>
    </source>
</evidence>
<dbReference type="RefSeq" id="WP_078024590.1">
    <property type="nucleotide sequence ID" value="NZ_JADPGM010000011.1"/>
</dbReference>
<dbReference type="Pfam" id="PF13380">
    <property type="entry name" value="CoA_binding_2"/>
    <property type="match status" value="1"/>
</dbReference>
<proteinExistence type="predicted"/>
<dbReference type="PANTHER" id="PTHR33303:SF2">
    <property type="entry name" value="COA-BINDING DOMAIN-CONTAINING PROTEIN"/>
    <property type="match status" value="1"/>
</dbReference>
<dbReference type="STRING" id="1962263.BS637_09900"/>
<name>A0A1S9IGX2_9CLOT</name>
<accession>A0A1S9IGX2</accession>
<reference evidence="3 5" key="1">
    <citation type="submission" date="2016-12" db="EMBL/GenBank/DDBJ databases">
        <title>Clostridium tepidum sp. nov., a close relative of Clostridium sporogenes and Clostridium botulinum Group I.</title>
        <authorList>
            <person name="Dobritsa A.P."/>
            <person name="Kutumbaka K.K."/>
            <person name="Werner K."/>
            <person name="Wiedmann M."/>
            <person name="Asmus A."/>
            <person name="Samadpour M."/>
        </authorList>
    </citation>
    <scope>NUCLEOTIDE SEQUENCE [LARGE SCALE GENOMIC DNA]</scope>
    <source>
        <strain evidence="3 5">IEH 97212</strain>
    </source>
</reference>
<gene>
    <name evidence="2" type="ORF">BS637_09900</name>
    <name evidence="3" type="ORF">BS638_02570</name>
</gene>
<evidence type="ECO:0000313" key="2">
    <source>
        <dbReference type="EMBL" id="OOO61825.1"/>
    </source>
</evidence>
<dbReference type="SUPFAM" id="SSF51735">
    <property type="entry name" value="NAD(P)-binding Rossmann-fold domains"/>
    <property type="match status" value="1"/>
</dbReference>
<dbReference type="PANTHER" id="PTHR33303">
    <property type="entry name" value="CYTOPLASMIC PROTEIN-RELATED"/>
    <property type="match status" value="1"/>
</dbReference>
<dbReference type="InterPro" id="IPR036291">
    <property type="entry name" value="NAD(P)-bd_dom_sf"/>
</dbReference>
<dbReference type="InterPro" id="IPR003781">
    <property type="entry name" value="CoA-bd"/>
</dbReference>
<protein>
    <submittedName>
        <fullName evidence="3">CoA-binding protein</fullName>
    </submittedName>
</protein>
<comment type="caution">
    <text evidence="3">The sequence shown here is derived from an EMBL/GenBank/DDBJ whole genome shotgun (WGS) entry which is preliminary data.</text>
</comment>
<evidence type="ECO:0000313" key="3">
    <source>
        <dbReference type="EMBL" id="OOO69445.1"/>
    </source>
</evidence>
<sequence>MKAYDFLNYKNWAVAGSVLSEEKYAYKIFNKLKEKGYNVAGVKPGCETKDVFSNIKDIPYNIDVLDLCINPIKGLDIVKEASKLGINKILIQPGAESKDIINFCKENNIDAVEGCALVELSRLV</sequence>
<dbReference type="SMART" id="SM00881">
    <property type="entry name" value="CoA_binding"/>
    <property type="match status" value="1"/>
</dbReference>
<evidence type="ECO:0000259" key="1">
    <source>
        <dbReference type="SMART" id="SM00881"/>
    </source>
</evidence>
<dbReference type="EMBL" id="MRAE01000004">
    <property type="protein sequence ID" value="OOO69445.1"/>
    <property type="molecule type" value="Genomic_DNA"/>
</dbReference>
<dbReference type="Gene3D" id="3.40.50.720">
    <property type="entry name" value="NAD(P)-binding Rossmann-like Domain"/>
    <property type="match status" value="1"/>
</dbReference>
<dbReference type="AlphaFoldDB" id="A0A1S9IGX2"/>
<organism evidence="3 5">
    <name type="scientific">Clostridium tepidum</name>
    <dbReference type="NCBI Taxonomy" id="1962263"/>
    <lineage>
        <taxon>Bacteria</taxon>
        <taxon>Bacillati</taxon>
        <taxon>Bacillota</taxon>
        <taxon>Clostridia</taxon>
        <taxon>Eubacteriales</taxon>
        <taxon>Clostridiaceae</taxon>
        <taxon>Clostridium</taxon>
    </lineage>
</organism>
<reference evidence="2 4" key="2">
    <citation type="submission" date="2016-12" db="EMBL/GenBank/DDBJ databases">
        <title>Clostridium tepidum sp. nov., a close relative of Clostridium sporogenes and Clostridium botulinum Group I.</title>
        <authorList>
            <person name="Dobritsa A.P."/>
            <person name="Kutumbaka K."/>
            <person name="Werner K."/>
            <person name="Samadpour M."/>
        </authorList>
    </citation>
    <scope>NUCLEOTIDE SEQUENCE [LARGE SCALE GENOMIC DNA]</scope>
    <source>
        <strain evidence="2 4">PE</strain>
    </source>
</reference>
<dbReference type="EMBL" id="MRAD01000009">
    <property type="protein sequence ID" value="OOO61825.1"/>
    <property type="molecule type" value="Genomic_DNA"/>
</dbReference>
<dbReference type="Proteomes" id="UP000190256">
    <property type="component" value="Unassembled WGS sequence"/>
</dbReference>
<feature type="domain" description="CoA-binding" evidence="1">
    <location>
        <begin position="6"/>
        <end position="95"/>
    </location>
</feature>
<dbReference type="OrthoDB" id="9804695at2"/>